<comment type="caution">
    <text evidence="6">The sequence shown here is derived from an EMBL/GenBank/DDBJ whole genome shotgun (WGS) entry which is preliminary data.</text>
</comment>
<keyword evidence="3" id="KW-0812">Transmembrane</keyword>
<organism evidence="6 7">
    <name type="scientific">Aspergillus sclerotialis</name>
    <dbReference type="NCBI Taxonomy" id="2070753"/>
    <lineage>
        <taxon>Eukaryota</taxon>
        <taxon>Fungi</taxon>
        <taxon>Dikarya</taxon>
        <taxon>Ascomycota</taxon>
        <taxon>Pezizomycotina</taxon>
        <taxon>Eurotiomycetes</taxon>
        <taxon>Eurotiomycetidae</taxon>
        <taxon>Eurotiales</taxon>
        <taxon>Aspergillaceae</taxon>
        <taxon>Aspergillus</taxon>
        <taxon>Aspergillus subgen. Polypaecilum</taxon>
    </lineage>
</organism>
<dbReference type="GO" id="GO:0022857">
    <property type="term" value="F:transmembrane transporter activity"/>
    <property type="evidence" value="ECO:0007669"/>
    <property type="project" value="UniProtKB-ARBA"/>
</dbReference>
<protein>
    <recommendedName>
        <fullName evidence="8">Amino acid permease</fullName>
    </recommendedName>
</protein>
<gene>
    <name evidence="6" type="ORF">PHISCL_03786</name>
</gene>
<name>A0A3A2ZX42_9EURO</name>
<dbReference type="GO" id="GO:0016020">
    <property type="term" value="C:membrane"/>
    <property type="evidence" value="ECO:0007669"/>
    <property type="project" value="UniProtKB-SubCell"/>
</dbReference>
<keyword evidence="7" id="KW-1185">Reference proteome</keyword>
<reference evidence="7" key="1">
    <citation type="submission" date="2017-02" db="EMBL/GenBank/DDBJ databases">
        <authorList>
            <person name="Tafer H."/>
            <person name="Lopandic K."/>
        </authorList>
    </citation>
    <scope>NUCLEOTIDE SEQUENCE [LARGE SCALE GENOMIC DNA]</scope>
    <source>
        <strain evidence="7">CBS 366.77</strain>
    </source>
</reference>
<dbReference type="Proteomes" id="UP000266188">
    <property type="component" value="Unassembled WGS sequence"/>
</dbReference>
<dbReference type="PANTHER" id="PTHR45649">
    <property type="entry name" value="AMINO-ACID PERMEASE BAT1"/>
    <property type="match status" value="1"/>
</dbReference>
<evidence type="ECO:0000256" key="4">
    <source>
        <dbReference type="ARBA" id="ARBA00022989"/>
    </source>
</evidence>
<accession>A0A3A2ZX42</accession>
<evidence type="ECO:0000256" key="2">
    <source>
        <dbReference type="ARBA" id="ARBA00022448"/>
    </source>
</evidence>
<evidence type="ECO:0000256" key="3">
    <source>
        <dbReference type="ARBA" id="ARBA00022692"/>
    </source>
</evidence>
<sequence length="123" mass="13421">MGVDDITPVDLEKTVTSVEDAQLLAMGKKPELQRVYNTWTCQTLLMTSLAEYCGIWPTAGGQQYYIQALSTRSTRPFLSYVVGWAIMVGEISTGSSCALNSAQIIAAFVQIAHPATEWKVSSI</sequence>
<dbReference type="EMBL" id="MVGC01000102">
    <property type="protein sequence ID" value="RJE23874.1"/>
    <property type="molecule type" value="Genomic_DNA"/>
</dbReference>
<evidence type="ECO:0000313" key="7">
    <source>
        <dbReference type="Proteomes" id="UP000266188"/>
    </source>
</evidence>
<dbReference type="STRING" id="2070753.A0A3A2ZX42"/>
<evidence type="ECO:0000313" key="6">
    <source>
        <dbReference type="EMBL" id="RJE23874.1"/>
    </source>
</evidence>
<dbReference type="PANTHER" id="PTHR45649:SF14">
    <property type="entry name" value="GABA PERMEASE"/>
    <property type="match status" value="1"/>
</dbReference>
<evidence type="ECO:0008006" key="8">
    <source>
        <dbReference type="Google" id="ProtNLM"/>
    </source>
</evidence>
<dbReference type="AlphaFoldDB" id="A0A3A2ZX42"/>
<proteinExistence type="predicted"/>
<evidence type="ECO:0000256" key="1">
    <source>
        <dbReference type="ARBA" id="ARBA00004141"/>
    </source>
</evidence>
<keyword evidence="5" id="KW-0472">Membrane</keyword>
<keyword evidence="4" id="KW-1133">Transmembrane helix</keyword>
<comment type="subcellular location">
    <subcellularLocation>
        <location evidence="1">Membrane</location>
        <topology evidence="1">Multi-pass membrane protein</topology>
    </subcellularLocation>
</comment>
<dbReference type="Gene3D" id="1.20.1740.10">
    <property type="entry name" value="Amino acid/polyamine transporter I"/>
    <property type="match status" value="1"/>
</dbReference>
<keyword evidence="2" id="KW-0813">Transport</keyword>
<evidence type="ECO:0000256" key="5">
    <source>
        <dbReference type="ARBA" id="ARBA00023136"/>
    </source>
</evidence>
<dbReference type="OrthoDB" id="2417308at2759"/>